<sequence>MSNSDRPALGQKVALGALYDAKLDIFHPGSILTGVPPTGAVTERSAEKTNTSVTIGGTYRERHNALDIQGDTAASILAGLIKPQGSGVYLRNASSDRLILCGAIHHHVSTVQEKLNFMAPELHNHLDLDLLQNRDSTHVVLGINWGLHTVLEVKQHLSQDANYKDSKDAFEADLTKLRTFFGAGSQGTPSTASSRMNPEYEYTLYSDAFEEEGLVLQTADEALQFIRLIPDHISQSSDGKGWPLSYALLPLTMLHHFIQLPHELQVTSSPISPEYLAKFTNLFDNYEIAEAKLRAYYADLSRHSLHTSESHIEEVRRSIDQLRKAKKLAQEEFKEGLVSVRRGQTASTTLWDLFNQYNNGDLSPRKLSAIAGQESSKLDFINHVVSNGAIYIGHNGLSYEDAIDSHGDSGCYAFLFHRNAMKSQDIWNDNCALLMGLLTRARQTAPVYVVDCDATSGSLDSDAPRICRFQNGEESISDLLDHQKFMAEKSLAQYQTNALDTSLNNKPVKRRFVKIPCPCGKCDPTRICEWSCSFCLAPIEYGFTDEFIYCECGRAPYRSYQFKCNGDRHGTDYVPYSTKTLGGLLGNLDQSDYINILILGETGVGKSTFINAFINYLSYETLDLAKASDQLESVIPCSFSIQVMNRNDPNQPIEEKVIKVGGRDDEADGSKGASATQQTNVYSVNIGSATYRLIDTPGIGDTRGIQYDKKNMADILSTLSSYENLHGILILLKSNNARLTITFRFCVKELLAHLHRSAVENIVFGFTNTRISNYTPGDTFQPLMSLLKEHSDMGLTLSNSTTYCFDSESFRYLAAYKNECLLPNEEDFRRSWEHSRMESVRLVDYFKTRKPHSVVSTISLNGARQLIMELTKPMAEISKLIRDNITAMEDKKQQLLDTRLTGDNLRKRLQLDKIQFQSRQLDKPRTVCKNTTCCDFKDSGKGDGETVTIYKSHCHPVCYLTDVKQDVVAHPNLIRCAAFSGSDHCKRCTHHWQEHMHVLYELEQVTVQVTDTEIQRQLQANAGDVTLRQTGIAEASKLIGEYKSEHMQIQEAAARFGLFLKAWALTPINDATEDYINMLIQDEESKIEAGRQLRHNVDINKKRLQGLKEDKQAHLELVNTLTKHMRAPRNAKEQLLDEKGVEQLVARLYSLPHFGQNLKAVKNTITSAHKATYRERPYRIGGRAGAGFGARRSKPQQAPARVITVQKRSPPKVIPKDGHRKHDNRSSGLFSSMFSGLSLR</sequence>
<accession>A0A0B7KA54</accession>
<dbReference type="InterPro" id="IPR058519">
    <property type="entry name" value="DUF8206"/>
</dbReference>
<dbReference type="Pfam" id="PF24674">
    <property type="entry name" value="MACPF_SNTX"/>
    <property type="match status" value="1"/>
</dbReference>
<dbReference type="InterPro" id="IPR025662">
    <property type="entry name" value="Sigma_54_int_dom_ATP-bd_1"/>
</dbReference>
<dbReference type="InterPro" id="IPR056073">
    <property type="entry name" value="DUF7656"/>
</dbReference>
<dbReference type="PROSITE" id="PS00675">
    <property type="entry name" value="SIGMA54_INTERACT_1"/>
    <property type="match status" value="1"/>
</dbReference>
<gene>
    <name evidence="6" type="ORF">BN869_000007669_1</name>
</gene>
<dbReference type="Gene3D" id="3.40.50.300">
    <property type="entry name" value="P-loop containing nucleotide triphosphate hydrolases"/>
    <property type="match status" value="1"/>
</dbReference>
<organism evidence="6">
    <name type="scientific">Bionectria ochroleuca</name>
    <name type="common">Gliocladium roseum</name>
    <dbReference type="NCBI Taxonomy" id="29856"/>
    <lineage>
        <taxon>Eukaryota</taxon>
        <taxon>Fungi</taxon>
        <taxon>Dikarya</taxon>
        <taxon>Ascomycota</taxon>
        <taxon>Pezizomycotina</taxon>
        <taxon>Sordariomycetes</taxon>
        <taxon>Hypocreomycetidae</taxon>
        <taxon>Hypocreales</taxon>
        <taxon>Bionectriaceae</taxon>
        <taxon>Clonostachys</taxon>
    </lineage>
</organism>
<proteinExistence type="predicted"/>
<feature type="region of interest" description="Disordered" evidence="2">
    <location>
        <begin position="1206"/>
        <end position="1229"/>
    </location>
</feature>
<keyword evidence="1" id="KW-0175">Coiled coil</keyword>
<dbReference type="Pfam" id="PF26633">
    <property type="entry name" value="DUF8206"/>
    <property type="match status" value="1"/>
</dbReference>
<evidence type="ECO:0000259" key="4">
    <source>
        <dbReference type="Pfam" id="PF24676"/>
    </source>
</evidence>
<evidence type="ECO:0000259" key="5">
    <source>
        <dbReference type="Pfam" id="PF26633"/>
    </source>
</evidence>
<name>A0A0B7KA54_BIOOC</name>
<dbReference type="CDD" id="cd00882">
    <property type="entry name" value="Ras_like_GTPase"/>
    <property type="match status" value="1"/>
</dbReference>
<dbReference type="InterPro" id="IPR027417">
    <property type="entry name" value="P-loop_NTPase"/>
</dbReference>
<feature type="domain" description="DUF8206" evidence="5">
    <location>
        <begin position="920"/>
        <end position="1001"/>
    </location>
</feature>
<dbReference type="EMBL" id="CDPU01000024">
    <property type="protein sequence ID" value="CEO51611.1"/>
    <property type="molecule type" value="Genomic_DNA"/>
</dbReference>
<dbReference type="Pfam" id="PF24676">
    <property type="entry name" value="DUF7656"/>
    <property type="match status" value="1"/>
</dbReference>
<evidence type="ECO:0000313" key="6">
    <source>
        <dbReference type="EMBL" id="CEO51611.1"/>
    </source>
</evidence>
<evidence type="ECO:0000256" key="2">
    <source>
        <dbReference type="SAM" id="MobiDB-lite"/>
    </source>
</evidence>
<dbReference type="SUPFAM" id="SSF52540">
    <property type="entry name" value="P-loop containing nucleoside triphosphate hydrolases"/>
    <property type="match status" value="1"/>
</dbReference>
<evidence type="ECO:0000259" key="3">
    <source>
        <dbReference type="Pfam" id="PF24674"/>
    </source>
</evidence>
<reference evidence="6" key="1">
    <citation type="submission" date="2015-01" db="EMBL/GenBank/DDBJ databases">
        <authorList>
            <person name="Durling Mikael"/>
        </authorList>
    </citation>
    <scope>NUCLEOTIDE SEQUENCE</scope>
</reference>
<protein>
    <submittedName>
        <fullName evidence="6">Uncharacterized protein</fullName>
    </submittedName>
</protein>
<feature type="domain" description="DUF7656" evidence="4">
    <location>
        <begin position="384"/>
        <end position="484"/>
    </location>
</feature>
<evidence type="ECO:0000256" key="1">
    <source>
        <dbReference type="SAM" id="Coils"/>
    </source>
</evidence>
<dbReference type="AlphaFoldDB" id="A0A0B7KA54"/>
<dbReference type="PANTHER" id="PTHR32046:SF11">
    <property type="entry name" value="IMMUNE-ASSOCIATED NUCLEOTIDE-BINDING PROTEIN 10-LIKE"/>
    <property type="match status" value="1"/>
</dbReference>
<dbReference type="InterPro" id="IPR056072">
    <property type="entry name" value="SNTX_MACPF/CDC-like_dom"/>
</dbReference>
<dbReference type="PANTHER" id="PTHR32046">
    <property type="entry name" value="G DOMAIN-CONTAINING PROTEIN"/>
    <property type="match status" value="1"/>
</dbReference>
<feature type="domain" description="SNTX MACPF/CDC-like" evidence="3">
    <location>
        <begin position="5"/>
        <end position="256"/>
    </location>
</feature>
<feature type="coiled-coil region" evidence="1">
    <location>
        <begin position="305"/>
        <end position="332"/>
    </location>
</feature>